<feature type="binding site" evidence="14">
    <location>
        <position position="80"/>
    </location>
    <ligand>
        <name>FAD</name>
        <dbReference type="ChEBI" id="CHEBI:57692"/>
    </ligand>
</feature>
<dbReference type="InterPro" id="IPR008333">
    <property type="entry name" value="Cbr1-like_FAD-bd_dom"/>
</dbReference>
<evidence type="ECO:0000256" key="9">
    <source>
        <dbReference type="ARBA" id="ARBA00023002"/>
    </source>
</evidence>
<evidence type="ECO:0000256" key="15">
    <source>
        <dbReference type="RuleBase" id="RU361226"/>
    </source>
</evidence>
<dbReference type="InterPro" id="IPR001433">
    <property type="entry name" value="OxRdtase_FAD/NAD-bd"/>
</dbReference>
<dbReference type="EC" id="1.6.2.2" evidence="15"/>
<feature type="domain" description="FAD-binding FR-type" evidence="17">
    <location>
        <begin position="20"/>
        <end position="130"/>
    </location>
</feature>
<dbReference type="CDD" id="cd06183">
    <property type="entry name" value="cyt_b5_reduct_like"/>
    <property type="match status" value="1"/>
</dbReference>
<comment type="catalytic activity">
    <reaction evidence="13 15">
        <text>2 Fe(III)-[cytochrome b5] + NADH = 2 Fe(II)-[cytochrome b5] + NAD(+) + H(+)</text>
        <dbReference type="Rhea" id="RHEA:46680"/>
        <dbReference type="Rhea" id="RHEA-COMP:10438"/>
        <dbReference type="Rhea" id="RHEA-COMP:10439"/>
        <dbReference type="ChEBI" id="CHEBI:15378"/>
        <dbReference type="ChEBI" id="CHEBI:29033"/>
        <dbReference type="ChEBI" id="CHEBI:29034"/>
        <dbReference type="ChEBI" id="CHEBI:57540"/>
        <dbReference type="ChEBI" id="CHEBI:57945"/>
        <dbReference type="EC" id="1.6.2.2"/>
    </reaction>
</comment>
<dbReference type="GO" id="GO:0090524">
    <property type="term" value="F:cytochrome-b5 reductase activity, acting on NADH"/>
    <property type="evidence" value="ECO:0007669"/>
    <property type="project" value="UniProtKB-EC"/>
</dbReference>
<keyword evidence="12" id="KW-0472">Membrane</keyword>
<feature type="region of interest" description="Disordered" evidence="16">
    <location>
        <begin position="65"/>
        <end position="85"/>
    </location>
</feature>
<evidence type="ECO:0000256" key="8">
    <source>
        <dbReference type="ARBA" id="ARBA00022989"/>
    </source>
</evidence>
<dbReference type="EMBL" id="KV417326">
    <property type="protein sequence ID" value="KZO91239.1"/>
    <property type="molecule type" value="Genomic_DNA"/>
</dbReference>
<evidence type="ECO:0000256" key="4">
    <source>
        <dbReference type="ARBA" id="ARBA00022630"/>
    </source>
</evidence>
<evidence type="ECO:0000256" key="11">
    <source>
        <dbReference type="ARBA" id="ARBA00023128"/>
    </source>
</evidence>
<keyword evidence="7 14" id="KW-0274">FAD</keyword>
<dbReference type="Pfam" id="PF00175">
    <property type="entry name" value="NAD_binding_1"/>
    <property type="match status" value="1"/>
</dbReference>
<dbReference type="Proteomes" id="UP000076738">
    <property type="component" value="Unassembled WGS sequence"/>
</dbReference>
<dbReference type="PANTHER" id="PTHR19370:SF171">
    <property type="entry name" value="NADH-CYTOCHROME B5 REDUCTASE 2"/>
    <property type="match status" value="1"/>
</dbReference>
<dbReference type="InterPro" id="IPR001834">
    <property type="entry name" value="CBR-like"/>
</dbReference>
<organism evidence="18 19">
    <name type="scientific">Calocera viscosa (strain TUFC12733)</name>
    <dbReference type="NCBI Taxonomy" id="1330018"/>
    <lineage>
        <taxon>Eukaryota</taxon>
        <taxon>Fungi</taxon>
        <taxon>Dikarya</taxon>
        <taxon>Basidiomycota</taxon>
        <taxon>Agaricomycotina</taxon>
        <taxon>Dacrymycetes</taxon>
        <taxon>Dacrymycetales</taxon>
        <taxon>Dacrymycetaceae</taxon>
        <taxon>Calocera</taxon>
    </lineage>
</organism>
<dbReference type="PRINTS" id="PR00371">
    <property type="entry name" value="FPNCR"/>
</dbReference>
<dbReference type="AlphaFoldDB" id="A0A167H512"/>
<evidence type="ECO:0000256" key="7">
    <source>
        <dbReference type="ARBA" id="ARBA00022827"/>
    </source>
</evidence>
<dbReference type="PROSITE" id="PS51384">
    <property type="entry name" value="FAD_FR"/>
    <property type="match status" value="1"/>
</dbReference>
<dbReference type="InterPro" id="IPR017938">
    <property type="entry name" value="Riboflavin_synthase-like_b-brl"/>
</dbReference>
<dbReference type="STRING" id="1330018.A0A167H512"/>
<keyword evidence="19" id="KW-1185">Reference proteome</keyword>
<dbReference type="Pfam" id="PF00970">
    <property type="entry name" value="FAD_binding_6"/>
    <property type="match status" value="1"/>
</dbReference>
<reference evidence="18 19" key="1">
    <citation type="journal article" date="2016" name="Mol. Biol. Evol.">
        <title>Comparative Genomics of Early-Diverging Mushroom-Forming Fungi Provides Insights into the Origins of Lignocellulose Decay Capabilities.</title>
        <authorList>
            <person name="Nagy L.G."/>
            <person name="Riley R."/>
            <person name="Tritt A."/>
            <person name="Adam C."/>
            <person name="Daum C."/>
            <person name="Floudas D."/>
            <person name="Sun H."/>
            <person name="Yadav J.S."/>
            <person name="Pangilinan J."/>
            <person name="Larsson K.H."/>
            <person name="Matsuura K."/>
            <person name="Barry K."/>
            <person name="Labutti K."/>
            <person name="Kuo R."/>
            <person name="Ohm R.A."/>
            <person name="Bhattacharya S.S."/>
            <person name="Shirouzu T."/>
            <person name="Yoshinaga Y."/>
            <person name="Martin F.M."/>
            <person name="Grigoriev I.V."/>
            <person name="Hibbett D.S."/>
        </authorList>
    </citation>
    <scope>NUCLEOTIDE SEQUENCE [LARGE SCALE GENOMIC DNA]</scope>
    <source>
        <strain evidence="18 19">TUFC12733</strain>
    </source>
</reference>
<dbReference type="InterPro" id="IPR017927">
    <property type="entry name" value="FAD-bd_FR_type"/>
</dbReference>
<keyword evidence="10 15" id="KW-0520">NAD</keyword>
<dbReference type="Gene3D" id="3.40.50.80">
    <property type="entry name" value="Nucleotide-binding domain of ferredoxin-NADP reductase (FNR) module"/>
    <property type="match status" value="1"/>
</dbReference>
<evidence type="ECO:0000256" key="16">
    <source>
        <dbReference type="SAM" id="MobiDB-lite"/>
    </source>
</evidence>
<feature type="binding site" evidence="14">
    <location>
        <position position="147"/>
    </location>
    <ligand>
        <name>FAD</name>
        <dbReference type="ChEBI" id="CHEBI:57692"/>
    </ligand>
</feature>
<dbReference type="GO" id="GO:0005741">
    <property type="term" value="C:mitochondrial outer membrane"/>
    <property type="evidence" value="ECO:0007669"/>
    <property type="project" value="UniProtKB-SubCell"/>
</dbReference>
<keyword evidence="11" id="KW-0496">Mitochondrion</keyword>
<keyword evidence="4 14" id="KW-0285">Flavoprotein</keyword>
<dbReference type="SUPFAM" id="SSF63380">
    <property type="entry name" value="Riboflavin synthase domain-like"/>
    <property type="match status" value="1"/>
</dbReference>
<feature type="binding site" evidence="14">
    <location>
        <position position="104"/>
    </location>
    <ligand>
        <name>FAD</name>
        <dbReference type="ChEBI" id="CHEBI:57692"/>
    </ligand>
</feature>
<feature type="binding site" evidence="14">
    <location>
        <position position="96"/>
    </location>
    <ligand>
        <name>FAD</name>
        <dbReference type="ChEBI" id="CHEBI:57692"/>
    </ligand>
</feature>
<feature type="compositionally biased region" description="Basic and acidic residues" evidence="16">
    <location>
        <begin position="65"/>
        <end position="74"/>
    </location>
</feature>
<evidence type="ECO:0000256" key="5">
    <source>
        <dbReference type="ARBA" id="ARBA00022692"/>
    </source>
</evidence>
<dbReference type="FunFam" id="2.40.30.10:FF:000069">
    <property type="entry name" value="NADH-cytochrome b5 reductase"/>
    <property type="match status" value="1"/>
</dbReference>
<evidence type="ECO:0000256" key="1">
    <source>
        <dbReference type="ARBA" id="ARBA00001974"/>
    </source>
</evidence>
<dbReference type="OrthoDB" id="432685at2759"/>
<keyword evidence="6" id="KW-1000">Mitochondrion outer membrane</keyword>
<dbReference type="InterPro" id="IPR001709">
    <property type="entry name" value="Flavoprot_Pyr_Nucl_cyt_Rdtase"/>
</dbReference>
<evidence type="ECO:0000256" key="10">
    <source>
        <dbReference type="ARBA" id="ARBA00023027"/>
    </source>
</evidence>
<dbReference type="InterPro" id="IPR039261">
    <property type="entry name" value="FNR_nucleotide-bd"/>
</dbReference>
<gene>
    <name evidence="18" type="ORF">CALVIDRAFT_489373</name>
</gene>
<evidence type="ECO:0000256" key="2">
    <source>
        <dbReference type="ARBA" id="ARBA00004572"/>
    </source>
</evidence>
<accession>A0A167H512</accession>
<feature type="binding site" evidence="14">
    <location>
        <position position="79"/>
    </location>
    <ligand>
        <name>FAD</name>
        <dbReference type="ChEBI" id="CHEBI:57692"/>
    </ligand>
</feature>
<feature type="binding site" evidence="14">
    <location>
        <position position="81"/>
    </location>
    <ligand>
        <name>FAD</name>
        <dbReference type="ChEBI" id="CHEBI:57692"/>
    </ligand>
</feature>
<proteinExistence type="inferred from homology"/>
<evidence type="ECO:0000313" key="19">
    <source>
        <dbReference type="Proteomes" id="UP000076738"/>
    </source>
</evidence>
<comment type="similarity">
    <text evidence="3 15">Belongs to the flavoprotein pyridine nucleotide cytochrome reductase family.</text>
</comment>
<dbReference type="SUPFAM" id="SSF52343">
    <property type="entry name" value="Ferredoxin reductase-like, C-terminal NADP-linked domain"/>
    <property type="match status" value="1"/>
</dbReference>
<comment type="subcellular location">
    <subcellularLocation>
        <location evidence="2">Mitochondrion outer membrane</location>
        <topology evidence="2">Single-pass membrane protein</topology>
    </subcellularLocation>
</comment>
<evidence type="ECO:0000256" key="12">
    <source>
        <dbReference type="ARBA" id="ARBA00023136"/>
    </source>
</evidence>
<evidence type="ECO:0000259" key="17">
    <source>
        <dbReference type="PROSITE" id="PS51384"/>
    </source>
</evidence>
<evidence type="ECO:0000313" key="18">
    <source>
        <dbReference type="EMBL" id="KZO91239.1"/>
    </source>
</evidence>
<dbReference type="PRINTS" id="PR00406">
    <property type="entry name" value="CYTB5RDTASE"/>
</dbReference>
<keyword evidence="9 15" id="KW-0560">Oxidoreductase</keyword>
<evidence type="ECO:0000256" key="6">
    <source>
        <dbReference type="ARBA" id="ARBA00022787"/>
    </source>
</evidence>
<dbReference type="FunFam" id="3.40.50.80:FF:000009">
    <property type="entry name" value="NADH-cytochrome b5 reductase"/>
    <property type="match status" value="1"/>
</dbReference>
<feature type="binding site" evidence="14">
    <location>
        <position position="105"/>
    </location>
    <ligand>
        <name>FAD</name>
        <dbReference type="ChEBI" id="CHEBI:57692"/>
    </ligand>
</feature>
<dbReference type="PANTHER" id="PTHR19370">
    <property type="entry name" value="NADH-CYTOCHROME B5 REDUCTASE"/>
    <property type="match status" value="1"/>
</dbReference>
<sequence length="276" mass="30214">MRALTTQAKPTPTVSALNKDEFRVFELARKEEYNHNTSKYVFKLPEGTATLLPVAACVLLKAADEEQGPKDQKGKPVARPYTPISESDREGEVDFLIKKYDTGKMTPYLASLQPGDKMAIKGPLSKFPWTPNQFSSVGLIAGGSGITPMYQLLTHSLSLPDDHTKFTLLFANITSADILLKEEFDALQQKHPDRLSVVYVLDKPDKGFTGPKGYVTKELIKQHVAGPELGEKVKVFVCGPPGQVQALAGKKDGMKQGALAGALKDLGYSEDQVFKF</sequence>
<evidence type="ECO:0000256" key="13">
    <source>
        <dbReference type="ARBA" id="ARBA00047682"/>
    </source>
</evidence>
<keyword evidence="5" id="KW-0812">Transmembrane</keyword>
<evidence type="ECO:0000256" key="14">
    <source>
        <dbReference type="PIRSR" id="PIRSR601834-1"/>
    </source>
</evidence>
<feature type="binding site" evidence="14">
    <location>
        <position position="98"/>
    </location>
    <ligand>
        <name>FAD</name>
        <dbReference type="ChEBI" id="CHEBI:57692"/>
    </ligand>
</feature>
<keyword evidence="8" id="KW-1133">Transmembrane helix</keyword>
<evidence type="ECO:0000256" key="3">
    <source>
        <dbReference type="ARBA" id="ARBA00006105"/>
    </source>
</evidence>
<name>A0A167H512_CALVF</name>
<comment type="cofactor">
    <cofactor evidence="1 14 15">
        <name>FAD</name>
        <dbReference type="ChEBI" id="CHEBI:57692"/>
    </cofactor>
</comment>
<dbReference type="Gene3D" id="2.40.30.10">
    <property type="entry name" value="Translation factors"/>
    <property type="match status" value="1"/>
</dbReference>
<protein>
    <recommendedName>
        <fullName evidence="15">NADH-cytochrome b5 reductase</fullName>
        <ecNumber evidence="15">1.6.2.2</ecNumber>
    </recommendedName>
</protein>